<feature type="transmembrane region" description="Helical" evidence="17">
    <location>
        <begin position="329"/>
        <end position="348"/>
    </location>
</feature>
<feature type="disulfide bond" evidence="15">
    <location>
        <begin position="126"/>
        <end position="135"/>
    </location>
</feature>
<comment type="subcellular location">
    <subcellularLocation>
        <location evidence="1">Membrane</location>
        <topology evidence="1">Multi-pass membrane protein</topology>
    </subcellularLocation>
</comment>
<dbReference type="PRINTS" id="PR00176">
    <property type="entry name" value="NANEUSMPORT"/>
</dbReference>
<name>A0A9D4QBL3_RHISA</name>
<evidence type="ECO:0000256" key="13">
    <source>
        <dbReference type="ARBA" id="ARBA00037785"/>
    </source>
</evidence>
<feature type="transmembrane region" description="Helical" evidence="17">
    <location>
        <begin position="215"/>
        <end position="235"/>
    </location>
</feature>
<evidence type="ECO:0000256" key="15">
    <source>
        <dbReference type="PIRSR" id="PIRSR600175-2"/>
    </source>
</evidence>
<protein>
    <recommendedName>
        <fullName evidence="14">Sodium-dependent nutrient amino acid transporter 1</fullName>
    </recommendedName>
</protein>
<keyword evidence="11" id="KW-0325">Glycoprotein</keyword>
<dbReference type="GO" id="GO:0005283">
    <property type="term" value="F:amino acid:sodium symporter activity"/>
    <property type="evidence" value="ECO:0007669"/>
    <property type="project" value="TreeGrafter"/>
</dbReference>
<dbReference type="VEuPathDB" id="VectorBase:RSAN_045721"/>
<evidence type="ECO:0000256" key="16">
    <source>
        <dbReference type="SAM" id="MobiDB-lite"/>
    </source>
</evidence>
<keyword evidence="8" id="KW-0915">Sodium</keyword>
<evidence type="ECO:0000256" key="17">
    <source>
        <dbReference type="SAM" id="Phobius"/>
    </source>
</evidence>
<feature type="transmembrane region" description="Helical" evidence="17">
    <location>
        <begin position="500"/>
        <end position="518"/>
    </location>
</feature>
<dbReference type="AlphaFoldDB" id="A0A9D4QBL3"/>
<evidence type="ECO:0000256" key="6">
    <source>
        <dbReference type="ARBA" id="ARBA00022970"/>
    </source>
</evidence>
<accession>A0A9D4QBL3</accession>
<keyword evidence="3" id="KW-0813">Transport</keyword>
<evidence type="ECO:0000313" key="19">
    <source>
        <dbReference type="Proteomes" id="UP000821837"/>
    </source>
</evidence>
<gene>
    <name evidence="18" type="ORF">HPB52_015692</name>
</gene>
<evidence type="ECO:0000256" key="14">
    <source>
        <dbReference type="ARBA" id="ARBA00040215"/>
    </source>
</evidence>
<evidence type="ECO:0000256" key="10">
    <source>
        <dbReference type="ARBA" id="ARBA00023136"/>
    </source>
</evidence>
<comment type="function">
    <text evidence="13">Unusual broad substrate spectrum amino acid:sodium cotransporter that promotes absorption of the D isomers of essential amino acids. Neutral amino acids are the preferred substrates, especially methionine and phenylalanine.</text>
</comment>
<keyword evidence="12" id="KW-0739">Sodium transport</keyword>
<evidence type="ECO:0000256" key="4">
    <source>
        <dbReference type="ARBA" id="ARBA00022692"/>
    </source>
</evidence>
<dbReference type="GO" id="GO:0089718">
    <property type="term" value="P:amino acid import across plasma membrane"/>
    <property type="evidence" value="ECO:0007669"/>
    <property type="project" value="TreeGrafter"/>
</dbReference>
<reference evidence="18" key="1">
    <citation type="journal article" date="2020" name="Cell">
        <title>Large-Scale Comparative Analyses of Tick Genomes Elucidate Their Genetic Diversity and Vector Capacities.</title>
        <authorList>
            <consortium name="Tick Genome and Microbiome Consortium (TIGMIC)"/>
            <person name="Jia N."/>
            <person name="Wang J."/>
            <person name="Shi W."/>
            <person name="Du L."/>
            <person name="Sun Y."/>
            <person name="Zhan W."/>
            <person name="Jiang J.F."/>
            <person name="Wang Q."/>
            <person name="Zhang B."/>
            <person name="Ji P."/>
            <person name="Bell-Sakyi L."/>
            <person name="Cui X.M."/>
            <person name="Yuan T.T."/>
            <person name="Jiang B.G."/>
            <person name="Yang W.F."/>
            <person name="Lam T.T."/>
            <person name="Chang Q.C."/>
            <person name="Ding S.J."/>
            <person name="Wang X.J."/>
            <person name="Zhu J.G."/>
            <person name="Ruan X.D."/>
            <person name="Zhao L."/>
            <person name="Wei J.T."/>
            <person name="Ye R.Z."/>
            <person name="Que T.C."/>
            <person name="Du C.H."/>
            <person name="Zhou Y.H."/>
            <person name="Cheng J.X."/>
            <person name="Dai P.F."/>
            <person name="Guo W.B."/>
            <person name="Han X.H."/>
            <person name="Huang E.J."/>
            <person name="Li L.F."/>
            <person name="Wei W."/>
            <person name="Gao Y.C."/>
            <person name="Liu J.Z."/>
            <person name="Shao H.Z."/>
            <person name="Wang X."/>
            <person name="Wang C.C."/>
            <person name="Yang T.C."/>
            <person name="Huo Q.B."/>
            <person name="Li W."/>
            <person name="Chen H.Y."/>
            <person name="Chen S.E."/>
            <person name="Zhou L.G."/>
            <person name="Ni X.B."/>
            <person name="Tian J.H."/>
            <person name="Sheng Y."/>
            <person name="Liu T."/>
            <person name="Pan Y.S."/>
            <person name="Xia L.Y."/>
            <person name="Li J."/>
            <person name="Zhao F."/>
            <person name="Cao W.C."/>
        </authorList>
    </citation>
    <scope>NUCLEOTIDE SEQUENCE</scope>
    <source>
        <strain evidence="18">Rsan-2018</strain>
    </source>
</reference>
<dbReference type="Proteomes" id="UP000821837">
    <property type="component" value="Chromosome 11"/>
</dbReference>
<keyword evidence="6" id="KW-0029">Amino-acid transport</keyword>
<feature type="transmembrane region" description="Helical" evidence="17">
    <location>
        <begin position="35"/>
        <end position="57"/>
    </location>
</feature>
<sequence length="914" mass="101011">MSATDRRRYQSRTQQFLTFAAVIAGKNGIFTLPRLLFIHGGAPFVIAYTTLTVSVVIPVMQLESVLGQFTGAGNIGIFDTVPGMRGLGYTMTFYFTLGMAIFVTECSYSTVFLSSLMRSPLPWSDCSHFRPSDSCYVPKRKMVLCSSVQEHILQRYRHSRETQGMPVTDGTTTVFVPESVYNNFSVVDCVNGTQSATRLFFDSRVLRFPADGNDFIHPEIAITMAVLWLAVFAATRNGLQNAGYAVYVIASLTVTTLTLMLVNSLALKHSDRGVDLLVRAPLSGIISYKLWRDALKVSISNIGIFSGGFLSAARFNIFKTKIGTFSTIVALMQLISSLLYGLLFYAHVGFLSSVKDTDIERVLEGADIEHVIMPETLTILDTTRFWCTVYFTWLLSNALGYMMIGPEVVLEAVVFEFPGVARFRNELRLAACVSFYVLGLCLTNTSGPYIIKLLLPNVEIMAALSLLLEVLVVIHIYGVHRVMVDYHTMTGHYPNLMTRLSWTFGVPLQLTVLLVFEVMEPFPDGYKGVKFGVFAKMFGIWITIVAFSFIPTYLFAILTVDPWEKLMEPAMTWLPEDKAATREYRVLLREFGCASRMGRTSTNVLDLPSLATSGQASVAAVSRGDTVTVAETIDPREMVGNTERSVTFAPDVMTTPRGSENFNELLEQQFGLRSSRFPSREVSTEHGMLDEASSSIQIKGPGCTANIDAVPASVFAKEDVEEIRKLIGAVDTALGTYSTRDAGFGGQIGKSETKQRHAESPLPKKMKEVKDKRQTRRGTMAVLTPLVPPVETPEVDAQSAIDAADRRDGEQTCDLPPLAFVQPPGCDVKPATDTTKKKERKQSIIVPQLPTTTPPHQQECDVKSTIRLVLTPKWTAGKRLLRLLSGGRLLLKHAKVASRVQTSRLHILATTPSR</sequence>
<dbReference type="EMBL" id="JABSTV010001247">
    <property type="protein sequence ID" value="KAH7972698.1"/>
    <property type="molecule type" value="Genomic_DNA"/>
</dbReference>
<feature type="transmembrane region" description="Helical" evidence="17">
    <location>
        <begin position="398"/>
        <end position="417"/>
    </location>
</feature>
<comment type="similarity">
    <text evidence="2">Belongs to the sodium:neurotransmitter symporter (SNF) (TC 2.A.22) family.</text>
</comment>
<dbReference type="PROSITE" id="PS50267">
    <property type="entry name" value="NA_NEUROTRAN_SYMP_3"/>
    <property type="match status" value="1"/>
</dbReference>
<evidence type="ECO:0000313" key="18">
    <source>
        <dbReference type="EMBL" id="KAH7972698.1"/>
    </source>
</evidence>
<evidence type="ECO:0000256" key="11">
    <source>
        <dbReference type="ARBA" id="ARBA00023180"/>
    </source>
</evidence>
<dbReference type="Pfam" id="PF00209">
    <property type="entry name" value="SNF"/>
    <property type="match status" value="1"/>
</dbReference>
<proteinExistence type="inferred from homology"/>
<evidence type="ECO:0000256" key="2">
    <source>
        <dbReference type="ARBA" id="ARBA00006459"/>
    </source>
</evidence>
<feature type="transmembrane region" description="Helical" evidence="17">
    <location>
        <begin position="429"/>
        <end position="451"/>
    </location>
</feature>
<evidence type="ECO:0000256" key="1">
    <source>
        <dbReference type="ARBA" id="ARBA00004141"/>
    </source>
</evidence>
<keyword evidence="10 17" id="KW-0472">Membrane</keyword>
<feature type="transmembrane region" description="Helical" evidence="17">
    <location>
        <begin position="93"/>
        <end position="113"/>
    </location>
</feature>
<evidence type="ECO:0000256" key="8">
    <source>
        <dbReference type="ARBA" id="ARBA00023053"/>
    </source>
</evidence>
<comment type="caution">
    <text evidence="18">The sequence shown here is derived from an EMBL/GenBank/DDBJ whole genome shotgun (WGS) entry which is preliminary data.</text>
</comment>
<dbReference type="PANTHER" id="PTHR11616:SF321">
    <property type="entry name" value="SODIUM-DEPENDENT NUTRIENT AMINO ACID TRANSPORTER 1-RELATED"/>
    <property type="match status" value="1"/>
</dbReference>
<feature type="transmembrane region" description="Helical" evidence="17">
    <location>
        <begin position="538"/>
        <end position="560"/>
    </location>
</feature>
<evidence type="ECO:0000256" key="5">
    <source>
        <dbReference type="ARBA" id="ARBA00022847"/>
    </source>
</evidence>
<keyword evidence="19" id="KW-1185">Reference proteome</keyword>
<evidence type="ECO:0000256" key="9">
    <source>
        <dbReference type="ARBA" id="ARBA00023065"/>
    </source>
</evidence>
<organism evidence="18 19">
    <name type="scientific">Rhipicephalus sanguineus</name>
    <name type="common">Brown dog tick</name>
    <name type="synonym">Ixodes sanguineus</name>
    <dbReference type="NCBI Taxonomy" id="34632"/>
    <lineage>
        <taxon>Eukaryota</taxon>
        <taxon>Metazoa</taxon>
        <taxon>Ecdysozoa</taxon>
        <taxon>Arthropoda</taxon>
        <taxon>Chelicerata</taxon>
        <taxon>Arachnida</taxon>
        <taxon>Acari</taxon>
        <taxon>Parasitiformes</taxon>
        <taxon>Ixodida</taxon>
        <taxon>Ixodoidea</taxon>
        <taxon>Ixodidae</taxon>
        <taxon>Rhipicephalinae</taxon>
        <taxon>Rhipicephalus</taxon>
        <taxon>Rhipicephalus</taxon>
    </lineage>
</organism>
<evidence type="ECO:0000256" key="12">
    <source>
        <dbReference type="ARBA" id="ARBA00023201"/>
    </source>
</evidence>
<keyword evidence="9" id="KW-0406">Ion transport</keyword>
<dbReference type="SUPFAM" id="SSF161070">
    <property type="entry name" value="SNF-like"/>
    <property type="match status" value="1"/>
</dbReference>
<dbReference type="InterPro" id="IPR037272">
    <property type="entry name" value="SNS_sf"/>
</dbReference>
<feature type="transmembrane region" description="Helical" evidence="17">
    <location>
        <begin position="241"/>
        <end position="262"/>
    </location>
</feature>
<dbReference type="PANTHER" id="PTHR11616">
    <property type="entry name" value="SODIUM/CHLORIDE DEPENDENT TRANSPORTER"/>
    <property type="match status" value="1"/>
</dbReference>
<dbReference type="GO" id="GO:0005886">
    <property type="term" value="C:plasma membrane"/>
    <property type="evidence" value="ECO:0007669"/>
    <property type="project" value="TreeGrafter"/>
</dbReference>
<feature type="region of interest" description="Disordered" evidence="16">
    <location>
        <begin position="745"/>
        <end position="775"/>
    </location>
</feature>
<feature type="transmembrane region" description="Helical" evidence="17">
    <location>
        <begin position="457"/>
        <end position="479"/>
    </location>
</feature>
<keyword evidence="7 17" id="KW-1133">Transmembrane helix</keyword>
<evidence type="ECO:0000256" key="3">
    <source>
        <dbReference type="ARBA" id="ARBA00022448"/>
    </source>
</evidence>
<evidence type="ECO:0000256" key="7">
    <source>
        <dbReference type="ARBA" id="ARBA00022989"/>
    </source>
</evidence>
<dbReference type="GO" id="GO:0015179">
    <property type="term" value="F:L-amino acid transmembrane transporter activity"/>
    <property type="evidence" value="ECO:0007669"/>
    <property type="project" value="TreeGrafter"/>
</dbReference>
<reference evidence="18" key="2">
    <citation type="submission" date="2021-09" db="EMBL/GenBank/DDBJ databases">
        <authorList>
            <person name="Jia N."/>
            <person name="Wang J."/>
            <person name="Shi W."/>
            <person name="Du L."/>
            <person name="Sun Y."/>
            <person name="Zhan W."/>
            <person name="Jiang J."/>
            <person name="Wang Q."/>
            <person name="Zhang B."/>
            <person name="Ji P."/>
            <person name="Sakyi L.B."/>
            <person name="Cui X."/>
            <person name="Yuan T."/>
            <person name="Jiang B."/>
            <person name="Yang W."/>
            <person name="Lam T.T.-Y."/>
            <person name="Chang Q."/>
            <person name="Ding S."/>
            <person name="Wang X."/>
            <person name="Zhu J."/>
            <person name="Ruan X."/>
            <person name="Zhao L."/>
            <person name="Wei J."/>
            <person name="Que T."/>
            <person name="Du C."/>
            <person name="Cheng J."/>
            <person name="Dai P."/>
            <person name="Han X."/>
            <person name="Huang E."/>
            <person name="Gao Y."/>
            <person name="Liu J."/>
            <person name="Shao H."/>
            <person name="Ye R."/>
            <person name="Li L."/>
            <person name="Wei W."/>
            <person name="Wang X."/>
            <person name="Wang C."/>
            <person name="Huo Q."/>
            <person name="Li W."/>
            <person name="Guo W."/>
            <person name="Chen H."/>
            <person name="Chen S."/>
            <person name="Zhou L."/>
            <person name="Zhou L."/>
            <person name="Ni X."/>
            <person name="Tian J."/>
            <person name="Zhou Y."/>
            <person name="Sheng Y."/>
            <person name="Liu T."/>
            <person name="Pan Y."/>
            <person name="Xia L."/>
            <person name="Li J."/>
            <person name="Zhao F."/>
            <person name="Cao W."/>
        </authorList>
    </citation>
    <scope>NUCLEOTIDE SEQUENCE</scope>
    <source>
        <strain evidence="18">Rsan-2018</strain>
        <tissue evidence="18">Larvae</tissue>
    </source>
</reference>
<keyword evidence="4 17" id="KW-0812">Transmembrane</keyword>
<keyword evidence="5" id="KW-0769">Symport</keyword>
<keyword evidence="15" id="KW-1015">Disulfide bond</keyword>
<dbReference type="InterPro" id="IPR000175">
    <property type="entry name" value="Na/ntran_symport"/>
</dbReference>